<feature type="signal peptide" evidence="2">
    <location>
        <begin position="1"/>
        <end position="19"/>
    </location>
</feature>
<evidence type="ECO:0000313" key="4">
    <source>
        <dbReference type="Proteomes" id="UP001307889"/>
    </source>
</evidence>
<reference evidence="3 4" key="1">
    <citation type="submission" date="2023-09" db="EMBL/GenBank/DDBJ databases">
        <title>Nesidiocoris tenuis whole genome shotgun sequence.</title>
        <authorList>
            <person name="Shibata T."/>
            <person name="Shimoda M."/>
            <person name="Kobayashi T."/>
            <person name="Uehara T."/>
        </authorList>
    </citation>
    <scope>NUCLEOTIDE SEQUENCE [LARGE SCALE GENOMIC DNA]</scope>
    <source>
        <strain evidence="3 4">Japan</strain>
    </source>
</reference>
<dbReference type="SUPFAM" id="SSF47565">
    <property type="entry name" value="Insect pheromone/odorant-binding proteins"/>
    <property type="match status" value="1"/>
</dbReference>
<proteinExistence type="predicted"/>
<dbReference type="SMART" id="SM00708">
    <property type="entry name" value="PhBP"/>
    <property type="match status" value="1"/>
</dbReference>
<dbReference type="Proteomes" id="UP001307889">
    <property type="component" value="Chromosome 12"/>
</dbReference>
<accession>A0ABN7BCG1</accession>
<dbReference type="EMBL" id="AP028920">
    <property type="protein sequence ID" value="BET00832.1"/>
    <property type="molecule type" value="Genomic_DNA"/>
</dbReference>
<dbReference type="Pfam" id="PF01395">
    <property type="entry name" value="PBP_GOBP"/>
    <property type="match status" value="1"/>
</dbReference>
<evidence type="ECO:0000313" key="3">
    <source>
        <dbReference type="EMBL" id="BET00832.1"/>
    </source>
</evidence>
<dbReference type="PANTHER" id="PTHR11857">
    <property type="entry name" value="ODORANT BINDING PROTEIN-RELATED"/>
    <property type="match status" value="1"/>
</dbReference>
<evidence type="ECO:0000256" key="2">
    <source>
        <dbReference type="SAM" id="SignalP"/>
    </source>
</evidence>
<keyword evidence="4" id="KW-1185">Reference proteome</keyword>
<dbReference type="InterPro" id="IPR006170">
    <property type="entry name" value="PBP/GOBP"/>
</dbReference>
<protein>
    <submittedName>
        <fullName evidence="3">PBP/GOBP family</fullName>
    </submittedName>
</protein>
<dbReference type="Gene3D" id="1.10.238.20">
    <property type="entry name" value="Pheromone/general odorant binding protein domain"/>
    <property type="match status" value="1"/>
</dbReference>
<feature type="chain" id="PRO_5046572816" evidence="2">
    <location>
        <begin position="20"/>
        <end position="148"/>
    </location>
</feature>
<dbReference type="CDD" id="cd23992">
    <property type="entry name" value="PBP_GOBP"/>
    <property type="match status" value="1"/>
</dbReference>
<sequence>MSTFGFIAIALAGIALVHSAATNTFHDRIKAAKAACIEKGGDAEEFKQLWKTHKIPETEAGKCFLGCIMKEMGVLVDGKFDIEKLNSDVPEKWSDDESREKAMKLNKDCVQASTEGKDDCDLATKFASCFVTESDKVGLKPPGHVESD</sequence>
<evidence type="ECO:0000256" key="1">
    <source>
        <dbReference type="ARBA" id="ARBA00022729"/>
    </source>
</evidence>
<gene>
    <name evidence="3" type="ORF">NTJ_13648</name>
</gene>
<dbReference type="InterPro" id="IPR036728">
    <property type="entry name" value="PBP_GOBP_sf"/>
</dbReference>
<name>A0ABN7BCG1_9HEMI</name>
<keyword evidence="1 2" id="KW-0732">Signal</keyword>
<organism evidence="3 4">
    <name type="scientific">Nesidiocoris tenuis</name>
    <dbReference type="NCBI Taxonomy" id="355587"/>
    <lineage>
        <taxon>Eukaryota</taxon>
        <taxon>Metazoa</taxon>
        <taxon>Ecdysozoa</taxon>
        <taxon>Arthropoda</taxon>
        <taxon>Hexapoda</taxon>
        <taxon>Insecta</taxon>
        <taxon>Pterygota</taxon>
        <taxon>Neoptera</taxon>
        <taxon>Paraneoptera</taxon>
        <taxon>Hemiptera</taxon>
        <taxon>Heteroptera</taxon>
        <taxon>Panheteroptera</taxon>
        <taxon>Cimicomorpha</taxon>
        <taxon>Miridae</taxon>
        <taxon>Dicyphina</taxon>
        <taxon>Nesidiocoris</taxon>
    </lineage>
</organism>